<evidence type="ECO:0000313" key="2">
    <source>
        <dbReference type="Proteomes" id="UP000095673"/>
    </source>
</evidence>
<dbReference type="GeneID" id="90659658"/>
<dbReference type="EMBL" id="CYXM01000001">
    <property type="protein sequence ID" value="CUM73015.1"/>
    <property type="molecule type" value="Genomic_DNA"/>
</dbReference>
<reference evidence="1 2" key="1">
    <citation type="submission" date="2015-09" db="EMBL/GenBank/DDBJ databases">
        <authorList>
            <consortium name="Pathogen Informatics"/>
        </authorList>
    </citation>
    <scope>NUCLEOTIDE SEQUENCE [LARGE SCALE GENOMIC DNA]</scope>
    <source>
        <strain evidence="1 2">2789STDY5834968</strain>
    </source>
</reference>
<dbReference type="Proteomes" id="UP000095673">
    <property type="component" value="Unassembled WGS sequence"/>
</dbReference>
<proteinExistence type="predicted"/>
<evidence type="ECO:0008006" key="3">
    <source>
        <dbReference type="Google" id="ProtNLM"/>
    </source>
</evidence>
<name>A0A173R5E2_9FIRM</name>
<organism evidence="1 2">
    <name type="scientific">Agathobacter rectalis</name>
    <dbReference type="NCBI Taxonomy" id="39491"/>
    <lineage>
        <taxon>Bacteria</taxon>
        <taxon>Bacillati</taxon>
        <taxon>Bacillota</taxon>
        <taxon>Clostridia</taxon>
        <taxon>Lachnospirales</taxon>
        <taxon>Lachnospiraceae</taxon>
        <taxon>Agathobacter</taxon>
    </lineage>
</organism>
<dbReference type="AlphaFoldDB" id="A0A173R5E2"/>
<protein>
    <recommendedName>
        <fullName evidence="3">Early E1A protein</fullName>
    </recommendedName>
</protein>
<evidence type="ECO:0000313" key="1">
    <source>
        <dbReference type="EMBL" id="CUM73015.1"/>
    </source>
</evidence>
<gene>
    <name evidence="1" type="ORF">ERS852580_00276</name>
</gene>
<dbReference type="RefSeq" id="WP_004220685.1">
    <property type="nucleotide sequence ID" value="NZ_CYXM01000001.1"/>
</dbReference>
<sequence length="93" mass="9983">MRASGNGSPEVCAANLLRIVRGEVAYDRVRGVDGTLIDKPNATDEAVADAEWVLETFEPRVESDSIASDPAAAFSGDFGMIVNIIQRKEDEDA</sequence>
<accession>A0A173R5E2</accession>
<dbReference type="OrthoDB" id="2056568at2"/>